<name>A0ABW3N2B0_9MICO</name>
<keyword evidence="1" id="KW-0285">Flavoprotein</keyword>
<dbReference type="EMBL" id="JBHTKH010000022">
    <property type="protein sequence ID" value="MFD1056637.1"/>
    <property type="molecule type" value="Genomic_DNA"/>
</dbReference>
<dbReference type="SUPFAM" id="SSF47203">
    <property type="entry name" value="Acyl-CoA dehydrogenase C-terminal domain-like"/>
    <property type="match status" value="1"/>
</dbReference>
<gene>
    <name evidence="3" type="ORF">ACFQ2V_20215</name>
</gene>
<evidence type="ECO:0000313" key="4">
    <source>
        <dbReference type="Proteomes" id="UP001597046"/>
    </source>
</evidence>
<dbReference type="PANTHER" id="PTHR43884:SF12">
    <property type="entry name" value="ISOVALERYL-COA DEHYDROGENASE, MITOCHONDRIAL-RELATED"/>
    <property type="match status" value="1"/>
</dbReference>
<dbReference type="PANTHER" id="PTHR43884">
    <property type="entry name" value="ACYL-COA DEHYDROGENASE"/>
    <property type="match status" value="1"/>
</dbReference>
<dbReference type="RefSeq" id="WP_386054745.1">
    <property type="nucleotide sequence ID" value="NZ_JBHTKH010000022.1"/>
</dbReference>
<dbReference type="Proteomes" id="UP001597046">
    <property type="component" value="Unassembled WGS sequence"/>
</dbReference>
<dbReference type="Gene3D" id="1.20.140.10">
    <property type="entry name" value="Butyryl-CoA Dehydrogenase, subunit A, domain 3"/>
    <property type="match status" value="1"/>
</dbReference>
<evidence type="ECO:0000313" key="3">
    <source>
        <dbReference type="EMBL" id="MFD1056637.1"/>
    </source>
</evidence>
<protein>
    <submittedName>
        <fullName evidence="3">Acyl-CoA dehydrogenase family protein</fullName>
    </submittedName>
</protein>
<feature type="domain" description="Acyl-CoA dehydrogenase/oxidase C-terminal" evidence="2">
    <location>
        <begin position="177"/>
        <end position="285"/>
    </location>
</feature>
<proteinExistence type="predicted"/>
<sequence>MSIDRRELDDLLAVVVDFADKVLVDAAEVDLTLVASTPLPTLVTDLTEAEVPDALAWTFEVVEAVAARDASWGFVLASRYAAEFALASAADTSPGCYLASSQSTEGGVLVPAAPLAAGPLDALLVVTEEGIRRLEGPTPDAEQPHRTGLAGARLTAVTARSGAVVEGAAAAAWPVLLGAAVSGLGNALSRESVRYTEQREQFGAPIASFPGLRALVGSAYADLRRARAHLYAQALGAPATPVADTLALAADAVVNSAIDAVQSMGGYGYIDEFPVAGMFRDAISLRARASTALSGWRSGAELAYALEGQGT</sequence>
<comment type="caution">
    <text evidence="3">The sequence shown here is derived from an EMBL/GenBank/DDBJ whole genome shotgun (WGS) entry which is preliminary data.</text>
</comment>
<dbReference type="InterPro" id="IPR036250">
    <property type="entry name" value="AcylCo_DH-like_C"/>
</dbReference>
<organism evidence="3 4">
    <name type="scientific">Terrabacter terrigena</name>
    <dbReference type="NCBI Taxonomy" id="574718"/>
    <lineage>
        <taxon>Bacteria</taxon>
        <taxon>Bacillati</taxon>
        <taxon>Actinomycetota</taxon>
        <taxon>Actinomycetes</taxon>
        <taxon>Micrococcales</taxon>
        <taxon>Intrasporangiaceae</taxon>
        <taxon>Terrabacter</taxon>
    </lineage>
</organism>
<evidence type="ECO:0000256" key="1">
    <source>
        <dbReference type="ARBA" id="ARBA00022630"/>
    </source>
</evidence>
<dbReference type="InterPro" id="IPR009075">
    <property type="entry name" value="AcylCo_DH/oxidase_C"/>
</dbReference>
<accession>A0ABW3N2B0</accession>
<dbReference type="Pfam" id="PF00441">
    <property type="entry name" value="Acyl-CoA_dh_1"/>
    <property type="match status" value="1"/>
</dbReference>
<keyword evidence="4" id="KW-1185">Reference proteome</keyword>
<reference evidence="4" key="1">
    <citation type="journal article" date="2019" name="Int. J. Syst. Evol. Microbiol.">
        <title>The Global Catalogue of Microorganisms (GCM) 10K type strain sequencing project: providing services to taxonomists for standard genome sequencing and annotation.</title>
        <authorList>
            <consortium name="The Broad Institute Genomics Platform"/>
            <consortium name="The Broad Institute Genome Sequencing Center for Infectious Disease"/>
            <person name="Wu L."/>
            <person name="Ma J."/>
        </authorList>
    </citation>
    <scope>NUCLEOTIDE SEQUENCE [LARGE SCALE GENOMIC DNA]</scope>
    <source>
        <strain evidence="4">CCUG 57508</strain>
    </source>
</reference>
<evidence type="ECO:0000259" key="2">
    <source>
        <dbReference type="Pfam" id="PF00441"/>
    </source>
</evidence>